<dbReference type="Pfam" id="PF25275">
    <property type="entry name" value="Golvesin_C"/>
    <property type="match status" value="1"/>
</dbReference>
<reference evidence="3 6" key="2">
    <citation type="journal article" date="2011" name="Mol. Biol. Evol.">
        <title>Comparative genomic analysis of fruiting body formation in Myxococcales.</title>
        <authorList>
            <person name="Huntley S."/>
            <person name="Hamann N."/>
            <person name="Wegener-Feldbrugge S."/>
            <person name="Treuner-Lange A."/>
            <person name="Kube M."/>
            <person name="Reinhardt R."/>
            <person name="Klages S."/>
            <person name="Muller R."/>
            <person name="Ronning C.M."/>
            <person name="Nierman W.C."/>
            <person name="Sogaard-Andersen L."/>
        </authorList>
    </citation>
    <scope>NUCLEOTIDE SEQUENCE [LARGE SCALE GENOMIC DNA]</scope>
    <source>
        <strain evidence="3 6">DW4/3-1</strain>
    </source>
</reference>
<dbReference type="Gene3D" id="2.60.120.260">
    <property type="entry name" value="Galactose-binding domain-like"/>
    <property type="match status" value="1"/>
</dbReference>
<protein>
    <submittedName>
        <fullName evidence="3">Concanavalin A-like lectin/glucanase</fullName>
    </submittedName>
    <submittedName>
        <fullName evidence="4">XalA</fullName>
    </submittedName>
</protein>
<dbReference type="SUPFAM" id="SSF49899">
    <property type="entry name" value="Concanavalin A-like lectins/glucanases"/>
    <property type="match status" value="1"/>
</dbReference>
<evidence type="ECO:0000313" key="7">
    <source>
        <dbReference type="Proteomes" id="UP000032702"/>
    </source>
</evidence>
<accession>Q08N57</accession>
<dbReference type="Proteomes" id="UP000001351">
    <property type="component" value="Chromosome"/>
</dbReference>
<name>Q08N57_STIAD</name>
<evidence type="ECO:0000313" key="3">
    <source>
        <dbReference type="EMBL" id="ADO75089.1"/>
    </source>
</evidence>
<gene>
    <name evidence="3" type="ordered locus">STAUR_7333</name>
    <name evidence="4" type="ORF">STIAU_0169</name>
    <name evidence="5" type="ORF">STIAU_6068</name>
</gene>
<comment type="similarity">
    <text evidence="1">Belongs to the glycosyl hydrolase 16 family.</text>
</comment>
<dbReference type="InterPro" id="IPR033803">
    <property type="entry name" value="CBD-like_Golvesin-Xly"/>
</dbReference>
<dbReference type="InterPro" id="IPR013320">
    <property type="entry name" value="ConA-like_dom_sf"/>
</dbReference>
<dbReference type="Pfam" id="PF00722">
    <property type="entry name" value="Glyco_hydro_16"/>
    <property type="match status" value="1"/>
</dbReference>
<dbReference type="CAZy" id="GH16">
    <property type="family name" value="Glycoside Hydrolase Family 16"/>
</dbReference>
<dbReference type="EMBL" id="CP002271">
    <property type="protein sequence ID" value="ADO75089.1"/>
    <property type="molecule type" value="Genomic_DNA"/>
</dbReference>
<reference evidence="4 7" key="1">
    <citation type="submission" date="2006-04" db="EMBL/GenBank/DDBJ databases">
        <authorList>
            <person name="Nierman W.C."/>
        </authorList>
    </citation>
    <scope>NUCLEOTIDE SEQUENCE [LARGE SCALE GENOMIC DNA]</scope>
    <source>
        <strain evidence="4 7">DW4/3-1</strain>
    </source>
</reference>
<sequence>MKLQSLADGFHVYGVYWQQGRLEFFVDGIKTAEWSDSRVLSVPAYMLLSLQLGGWDGNTPGPQVHGQEMQVDWVRTWSGTRAASATPVEVITDNASANATATGAWTASSAMPGYHGSNYVHDGNTGKGSKRFHFKPALAENGLYQVYARWVADANRATAVPIDVVTAGGSTVTVKVNQRNNHAQWVLLGTFPLSAVDAEVVVRTDGTADGYVVADAIRVMPVAP</sequence>
<evidence type="ECO:0000313" key="4">
    <source>
        <dbReference type="EMBL" id="EAU61917.1"/>
    </source>
</evidence>
<dbReference type="GO" id="GO:0005975">
    <property type="term" value="P:carbohydrate metabolic process"/>
    <property type="evidence" value="ECO:0007669"/>
    <property type="project" value="InterPro"/>
</dbReference>
<dbReference type="PROSITE" id="PS51762">
    <property type="entry name" value="GH16_2"/>
    <property type="match status" value="1"/>
</dbReference>
<keyword evidence="6" id="KW-1185">Reference proteome</keyword>
<evidence type="ECO:0000259" key="2">
    <source>
        <dbReference type="PROSITE" id="PS51762"/>
    </source>
</evidence>
<organism evidence="4 7">
    <name type="scientific">Stigmatella aurantiaca (strain DW4/3-1)</name>
    <dbReference type="NCBI Taxonomy" id="378806"/>
    <lineage>
        <taxon>Bacteria</taxon>
        <taxon>Pseudomonadati</taxon>
        <taxon>Myxococcota</taxon>
        <taxon>Myxococcia</taxon>
        <taxon>Myxococcales</taxon>
        <taxon>Cystobacterineae</taxon>
        <taxon>Archangiaceae</taxon>
        <taxon>Stigmatella</taxon>
    </lineage>
</organism>
<dbReference type="AlphaFoldDB" id="Q08N57"/>
<dbReference type="Gene3D" id="2.60.120.200">
    <property type="match status" value="1"/>
</dbReference>
<evidence type="ECO:0000313" key="6">
    <source>
        <dbReference type="Proteomes" id="UP000001351"/>
    </source>
</evidence>
<dbReference type="eggNOG" id="COG2273">
    <property type="taxonomic scope" value="Bacteria"/>
</dbReference>
<dbReference type="KEGG" id="sur:STAUR_7333"/>
<dbReference type="STRING" id="378806.STAUR_7333"/>
<dbReference type="GO" id="GO:0004553">
    <property type="term" value="F:hydrolase activity, hydrolyzing O-glycosyl compounds"/>
    <property type="evidence" value="ECO:0007669"/>
    <property type="project" value="InterPro"/>
</dbReference>
<feature type="domain" description="GH16" evidence="2">
    <location>
        <begin position="1"/>
        <end position="82"/>
    </location>
</feature>
<evidence type="ECO:0000313" key="5">
    <source>
        <dbReference type="EMBL" id="EAU68644.1"/>
    </source>
</evidence>
<dbReference type="EMBL" id="AAMD01000014">
    <property type="protein sequence ID" value="EAU68644.1"/>
    <property type="molecule type" value="Genomic_DNA"/>
</dbReference>
<dbReference type="HOGENOM" id="CLU_1234400_0_0_7"/>
<evidence type="ECO:0000256" key="1">
    <source>
        <dbReference type="ARBA" id="ARBA00006865"/>
    </source>
</evidence>
<dbReference type="InterPro" id="IPR000757">
    <property type="entry name" value="Beta-glucanase-like"/>
</dbReference>
<dbReference type="Proteomes" id="UP000032702">
    <property type="component" value="Unassembled WGS sequence"/>
</dbReference>
<proteinExistence type="inferred from homology"/>
<dbReference type="EMBL" id="AAMD01000302">
    <property type="protein sequence ID" value="EAU61917.1"/>
    <property type="molecule type" value="Genomic_DNA"/>
</dbReference>